<organism evidence="5">
    <name type="scientific">Hydatigena taeniaeformis</name>
    <name type="common">Feline tapeworm</name>
    <name type="synonym">Taenia taeniaeformis</name>
    <dbReference type="NCBI Taxonomy" id="6205"/>
    <lineage>
        <taxon>Eukaryota</taxon>
        <taxon>Metazoa</taxon>
        <taxon>Spiralia</taxon>
        <taxon>Lophotrochozoa</taxon>
        <taxon>Platyhelminthes</taxon>
        <taxon>Cestoda</taxon>
        <taxon>Eucestoda</taxon>
        <taxon>Cyclophyllidea</taxon>
        <taxon>Taeniidae</taxon>
        <taxon>Hydatigera</taxon>
    </lineage>
</organism>
<sequence length="236" mass="27342">MQHSPQKKHSAEEDDVITCEKLQRKIHELELERNRILIEKQVLEENARAEHRLADKLITQTLRRRRSRHSSLRHHLSRRDRSMRSDTESSYASQSSTERRVKRRKGDRRGRLKPASKATEDDSSDNGEICEVSVSDLQPYKPSIYPKVCLIAGDSLHSCRNAANFHAFVYEAYADKAKKRDFQSANIFGIPSVTTLMLQKARLNLQAVERDLVTHAKTPDVDSPDYLEYLKKKYLL</sequence>
<proteinExistence type="predicted"/>
<dbReference type="EMBL" id="UYWX01001184">
    <property type="protein sequence ID" value="VDM20387.1"/>
    <property type="molecule type" value="Genomic_DNA"/>
</dbReference>
<gene>
    <name evidence="3" type="ORF">TTAC_LOCUS2539</name>
</gene>
<evidence type="ECO:0000313" key="5">
    <source>
        <dbReference type="WBParaSite" id="TTAC_0000255201-mRNA-1"/>
    </source>
</evidence>
<dbReference type="OrthoDB" id="6282505at2759"/>
<protein>
    <submittedName>
        <fullName evidence="3 5">Uncharacterized protein</fullName>
    </submittedName>
</protein>
<reference evidence="5" key="1">
    <citation type="submission" date="2017-02" db="UniProtKB">
        <authorList>
            <consortium name="WormBaseParasite"/>
        </authorList>
    </citation>
    <scope>IDENTIFICATION</scope>
</reference>
<dbReference type="AlphaFoldDB" id="A0A0R3WP64"/>
<evidence type="ECO:0000256" key="1">
    <source>
        <dbReference type="SAM" id="Coils"/>
    </source>
</evidence>
<evidence type="ECO:0000313" key="3">
    <source>
        <dbReference type="EMBL" id="VDM20387.1"/>
    </source>
</evidence>
<evidence type="ECO:0000313" key="4">
    <source>
        <dbReference type="Proteomes" id="UP000274429"/>
    </source>
</evidence>
<feature type="region of interest" description="Disordered" evidence="2">
    <location>
        <begin position="63"/>
        <end position="127"/>
    </location>
</feature>
<keyword evidence="4" id="KW-1185">Reference proteome</keyword>
<dbReference type="WBParaSite" id="TTAC_0000255201-mRNA-1">
    <property type="protein sequence ID" value="TTAC_0000255201-mRNA-1"/>
    <property type="gene ID" value="TTAC_0000255201"/>
</dbReference>
<reference evidence="3 4" key="2">
    <citation type="submission" date="2018-11" db="EMBL/GenBank/DDBJ databases">
        <authorList>
            <consortium name="Pathogen Informatics"/>
        </authorList>
    </citation>
    <scope>NUCLEOTIDE SEQUENCE [LARGE SCALE GENOMIC DNA]</scope>
</reference>
<accession>A0A0R3WP64</accession>
<dbReference type="STRING" id="6205.A0A0R3WP64"/>
<keyword evidence="1" id="KW-0175">Coiled coil</keyword>
<feature type="coiled-coil region" evidence="1">
    <location>
        <begin position="19"/>
        <end position="46"/>
    </location>
</feature>
<dbReference type="Proteomes" id="UP000274429">
    <property type="component" value="Unassembled WGS sequence"/>
</dbReference>
<evidence type="ECO:0000256" key="2">
    <source>
        <dbReference type="SAM" id="MobiDB-lite"/>
    </source>
</evidence>
<feature type="compositionally biased region" description="Basic residues" evidence="2">
    <location>
        <begin position="63"/>
        <end position="78"/>
    </location>
</feature>
<feature type="compositionally biased region" description="Basic residues" evidence="2">
    <location>
        <begin position="100"/>
        <end position="114"/>
    </location>
</feature>
<name>A0A0R3WP64_HYDTA</name>